<gene>
    <name evidence="1" type="ORF">GCM10022403_089460</name>
</gene>
<sequence length="71" mass="8000">MNEAQALEGPYEVYMRAFTLDDGLEVEFPDVIGLGAGLTLYVKDDDPASQGTEFVKKRQAWFTSLWELLGR</sequence>
<evidence type="ECO:0000313" key="2">
    <source>
        <dbReference type="Proteomes" id="UP001501009"/>
    </source>
</evidence>
<protein>
    <submittedName>
        <fullName evidence="1">Uncharacterized protein</fullName>
    </submittedName>
</protein>
<evidence type="ECO:0000313" key="1">
    <source>
        <dbReference type="EMBL" id="GAA3843602.1"/>
    </source>
</evidence>
<keyword evidence="2" id="KW-1185">Reference proteome</keyword>
<reference evidence="2" key="1">
    <citation type="journal article" date="2019" name="Int. J. Syst. Evol. Microbiol.">
        <title>The Global Catalogue of Microorganisms (GCM) 10K type strain sequencing project: providing services to taxonomists for standard genome sequencing and annotation.</title>
        <authorList>
            <consortium name="The Broad Institute Genomics Platform"/>
            <consortium name="The Broad Institute Genome Sequencing Center for Infectious Disease"/>
            <person name="Wu L."/>
            <person name="Ma J."/>
        </authorList>
    </citation>
    <scope>NUCLEOTIDE SEQUENCE [LARGE SCALE GENOMIC DNA]</scope>
    <source>
        <strain evidence="2">JCM 17138</strain>
    </source>
</reference>
<dbReference type="Proteomes" id="UP001501009">
    <property type="component" value="Unassembled WGS sequence"/>
</dbReference>
<proteinExistence type="predicted"/>
<organism evidence="1 2">
    <name type="scientific">Streptomyces coacervatus</name>
    <dbReference type="NCBI Taxonomy" id="647381"/>
    <lineage>
        <taxon>Bacteria</taxon>
        <taxon>Bacillati</taxon>
        <taxon>Actinomycetota</taxon>
        <taxon>Actinomycetes</taxon>
        <taxon>Kitasatosporales</taxon>
        <taxon>Streptomycetaceae</taxon>
        <taxon>Streptomyces</taxon>
    </lineage>
</organism>
<dbReference type="RefSeq" id="WP_338059384.1">
    <property type="nucleotide sequence ID" value="NZ_BAABDE010000047.1"/>
</dbReference>
<comment type="caution">
    <text evidence="1">The sequence shown here is derived from an EMBL/GenBank/DDBJ whole genome shotgun (WGS) entry which is preliminary data.</text>
</comment>
<accession>A0ABP7JF31</accession>
<dbReference type="EMBL" id="BAABDE010000047">
    <property type="protein sequence ID" value="GAA3843602.1"/>
    <property type="molecule type" value="Genomic_DNA"/>
</dbReference>
<name>A0ABP7JF31_9ACTN</name>